<evidence type="ECO:0000256" key="1">
    <source>
        <dbReference type="ARBA" id="ARBA00022670"/>
    </source>
</evidence>
<dbReference type="SUPFAM" id="SSF102712">
    <property type="entry name" value="JAB1/MPN domain"/>
    <property type="match status" value="1"/>
</dbReference>
<evidence type="ECO:0000259" key="8">
    <source>
        <dbReference type="PROSITE" id="PS50249"/>
    </source>
</evidence>
<dbReference type="GO" id="GO:0008237">
    <property type="term" value="F:metallopeptidase activity"/>
    <property type="evidence" value="ECO:0007669"/>
    <property type="project" value="UniProtKB-KW"/>
</dbReference>
<dbReference type="InterPro" id="IPR050242">
    <property type="entry name" value="JAMM_MPN+_peptidase_M67A"/>
</dbReference>
<keyword evidence="1" id="KW-0645">Protease</keyword>
<dbReference type="Gene3D" id="3.40.140.10">
    <property type="entry name" value="Cytidine Deaminase, domain 2"/>
    <property type="match status" value="1"/>
</dbReference>
<dbReference type="FunFam" id="3.40.140.10:FF:000053">
    <property type="entry name" value="MPN domain-containing protein CG4751"/>
    <property type="match status" value="1"/>
</dbReference>
<evidence type="ECO:0000256" key="7">
    <source>
        <dbReference type="SAM" id="MobiDB-lite"/>
    </source>
</evidence>
<comment type="similarity">
    <text evidence="6">Belongs to the peptidase M67 family.</text>
</comment>
<reference evidence="9 10" key="1">
    <citation type="submission" date="2019-08" db="EMBL/GenBank/DDBJ databases">
        <authorList>
            <person name="Alioto T."/>
            <person name="Alioto T."/>
            <person name="Gomez Garrido J."/>
        </authorList>
    </citation>
    <scope>NUCLEOTIDE SEQUENCE [LARGE SCALE GENOMIC DNA]</scope>
</reference>
<dbReference type="CDD" id="cd08067">
    <property type="entry name" value="MPN_2A_DUB"/>
    <property type="match status" value="1"/>
</dbReference>
<feature type="domain" description="MPN" evidence="8">
    <location>
        <begin position="203"/>
        <end position="339"/>
    </location>
</feature>
<proteinExistence type="inferred from homology"/>
<evidence type="ECO:0000256" key="3">
    <source>
        <dbReference type="ARBA" id="ARBA00022801"/>
    </source>
</evidence>
<dbReference type="OrthoDB" id="167806at2759"/>
<protein>
    <submittedName>
        <fullName evidence="9">JAB1/MPN/MOV34 metalloenzyme domain</fullName>
    </submittedName>
</protein>
<dbReference type="Pfam" id="PF18755">
    <property type="entry name" value="RAMA"/>
    <property type="match status" value="1"/>
</dbReference>
<keyword evidence="2" id="KW-0479">Metal-binding</keyword>
<sequence>MANTCEIIDDSPSTSDGRSSSKRRARPNSCSRTVTLQMLLDTNILQPGCSVLSLEYMGQRFMGDLLPDGKIRSVETSIEFASPSAWAFNCKSIINKIKKAGCGWSSIRYKGKKLDAFKHAYFRKRESSNVEFLKHNIIQVENLESDLVKYKIQNEVLSLPPLIDVKKPIQFSEILSRSSNQNLNTLVECTNWSYINKVQPFHVNISENAILLLDFHCHLTSSEVVGYLAGNWDFSTQTLTVKNAYPFRSRLQDTELTSLIEEEIRNTFTEKNLVLVGWYHSHPETIATPTLRDIETQLDYEVQIKGPTVESYIPCVGIICSPYNKGKSSFDSTIKCYWVLPSFENAIHDYGRPMNMHFSTKSEKLLTVDIVTALKKCVDFNKYDPDFINFKKNYKGTVTYLEKLKISLMNKFPKDDVTHRLLWNFLSEIVCAGSSGNIAKNNFQNLLASISSRQLSLSTSFFQIPNSVSENFESYIKSCNTKNVTSEDILDTSDVSKITSESMASSLFNNLDFSKAMFLIGLSPTQYKTNSLKHV</sequence>
<dbReference type="GO" id="GO:0006508">
    <property type="term" value="P:proteolysis"/>
    <property type="evidence" value="ECO:0007669"/>
    <property type="project" value="UniProtKB-KW"/>
</dbReference>
<dbReference type="PROSITE" id="PS50249">
    <property type="entry name" value="MPN"/>
    <property type="match status" value="1"/>
</dbReference>
<evidence type="ECO:0000256" key="6">
    <source>
        <dbReference type="ARBA" id="ARBA00061577"/>
    </source>
</evidence>
<dbReference type="PANTHER" id="PTHR10410">
    <property type="entry name" value="EUKARYOTIC TRANSLATION INITIATION FACTOR 3 -RELATED"/>
    <property type="match status" value="1"/>
</dbReference>
<dbReference type="InterPro" id="IPR000555">
    <property type="entry name" value="JAMM/MPN+_dom"/>
</dbReference>
<evidence type="ECO:0000256" key="2">
    <source>
        <dbReference type="ARBA" id="ARBA00022723"/>
    </source>
</evidence>
<organism evidence="9 10">
    <name type="scientific">Cinara cedri</name>
    <dbReference type="NCBI Taxonomy" id="506608"/>
    <lineage>
        <taxon>Eukaryota</taxon>
        <taxon>Metazoa</taxon>
        <taxon>Ecdysozoa</taxon>
        <taxon>Arthropoda</taxon>
        <taxon>Hexapoda</taxon>
        <taxon>Insecta</taxon>
        <taxon>Pterygota</taxon>
        <taxon>Neoptera</taxon>
        <taxon>Paraneoptera</taxon>
        <taxon>Hemiptera</taxon>
        <taxon>Sternorrhyncha</taxon>
        <taxon>Aphidomorpha</taxon>
        <taxon>Aphidoidea</taxon>
        <taxon>Aphididae</taxon>
        <taxon>Lachninae</taxon>
        <taxon>Cinara</taxon>
    </lineage>
</organism>
<keyword evidence="4" id="KW-0862">Zinc</keyword>
<dbReference type="InterPro" id="IPR037518">
    <property type="entry name" value="MPN"/>
</dbReference>
<keyword evidence="3" id="KW-0378">Hydrolase</keyword>
<dbReference type="AlphaFoldDB" id="A0A5E4NIN1"/>
<feature type="region of interest" description="Disordered" evidence="7">
    <location>
        <begin position="1"/>
        <end position="29"/>
    </location>
</feature>
<accession>A0A5E4NIN1</accession>
<keyword evidence="5" id="KW-0482">Metalloprotease</keyword>
<evidence type="ECO:0000313" key="9">
    <source>
        <dbReference type="EMBL" id="VVC44648.1"/>
    </source>
</evidence>
<name>A0A5E4NIN1_9HEMI</name>
<dbReference type="Pfam" id="PF01398">
    <property type="entry name" value="JAB"/>
    <property type="match status" value="1"/>
</dbReference>
<keyword evidence="10" id="KW-1185">Reference proteome</keyword>
<evidence type="ECO:0000256" key="4">
    <source>
        <dbReference type="ARBA" id="ARBA00022833"/>
    </source>
</evidence>
<evidence type="ECO:0000313" key="10">
    <source>
        <dbReference type="Proteomes" id="UP000325440"/>
    </source>
</evidence>
<dbReference type="InterPro" id="IPR040843">
    <property type="entry name" value="RAMA"/>
</dbReference>
<dbReference type="GO" id="GO:0046872">
    <property type="term" value="F:metal ion binding"/>
    <property type="evidence" value="ECO:0007669"/>
    <property type="project" value="UniProtKB-KW"/>
</dbReference>
<evidence type="ECO:0000256" key="5">
    <source>
        <dbReference type="ARBA" id="ARBA00023049"/>
    </source>
</evidence>
<gene>
    <name evidence="9" type="ORF">CINCED_3A015549</name>
</gene>
<dbReference type="EMBL" id="CABPRJ010002384">
    <property type="protein sequence ID" value="VVC44648.1"/>
    <property type="molecule type" value="Genomic_DNA"/>
</dbReference>
<dbReference type="Proteomes" id="UP000325440">
    <property type="component" value="Unassembled WGS sequence"/>
</dbReference>